<feature type="region of interest" description="Disordered" evidence="23">
    <location>
        <begin position="229"/>
        <end position="328"/>
    </location>
</feature>
<dbReference type="PANTHER" id="PTHR13710:SF108">
    <property type="entry name" value="ATP-DEPENDENT DNA HELICASE Q4"/>
    <property type="match status" value="1"/>
</dbReference>
<dbReference type="InterPro" id="IPR014001">
    <property type="entry name" value="Helicase_ATP-bd"/>
</dbReference>
<evidence type="ECO:0000256" key="9">
    <source>
        <dbReference type="ARBA" id="ARBA00022801"/>
    </source>
</evidence>
<dbReference type="GO" id="GO:0000723">
    <property type="term" value="P:telomere maintenance"/>
    <property type="evidence" value="ECO:0007669"/>
    <property type="project" value="TreeGrafter"/>
</dbReference>
<evidence type="ECO:0000256" key="5">
    <source>
        <dbReference type="ARBA" id="ARBA00022490"/>
    </source>
</evidence>
<dbReference type="PROSITE" id="PS51192">
    <property type="entry name" value="HELICASE_ATP_BIND_1"/>
    <property type="match status" value="1"/>
</dbReference>
<dbReference type="FunFam" id="3.40.50.300:FF:000772">
    <property type="entry name" value="ATP-dependent DNA helicase Q4"/>
    <property type="match status" value="1"/>
</dbReference>
<dbReference type="SMART" id="SM00490">
    <property type="entry name" value="HELICc"/>
    <property type="match status" value="1"/>
</dbReference>
<evidence type="ECO:0000256" key="23">
    <source>
        <dbReference type="SAM" id="MobiDB-lite"/>
    </source>
</evidence>
<feature type="region of interest" description="Disordered" evidence="23">
    <location>
        <begin position="890"/>
        <end position="919"/>
    </location>
</feature>
<comment type="subcellular location">
    <subcellularLocation>
        <location evidence="3">Cytoplasm</location>
    </subcellularLocation>
    <subcellularLocation>
        <location evidence="2">Nucleus</location>
    </subcellularLocation>
</comment>
<feature type="domain" description="Helicase ATP-binding" evidence="24">
    <location>
        <begin position="491"/>
        <end position="664"/>
    </location>
</feature>
<feature type="compositionally biased region" description="Low complexity" evidence="23">
    <location>
        <begin position="63"/>
        <end position="72"/>
    </location>
</feature>
<feature type="region of interest" description="Disordered" evidence="23">
    <location>
        <begin position="1188"/>
        <end position="1207"/>
    </location>
</feature>
<dbReference type="GO" id="GO:0046872">
    <property type="term" value="F:metal ion binding"/>
    <property type="evidence" value="ECO:0007669"/>
    <property type="project" value="UniProtKB-KW"/>
</dbReference>
<evidence type="ECO:0000259" key="24">
    <source>
        <dbReference type="PROSITE" id="PS51192"/>
    </source>
</evidence>
<feature type="compositionally biased region" description="Polar residues" evidence="23">
    <location>
        <begin position="87"/>
        <end position="98"/>
    </location>
</feature>
<dbReference type="EC" id="5.6.2.4" evidence="17"/>
<dbReference type="CDD" id="cd18794">
    <property type="entry name" value="SF2_C_RecQ"/>
    <property type="match status" value="1"/>
</dbReference>
<evidence type="ECO:0000256" key="19">
    <source>
        <dbReference type="ARBA" id="ARBA00074290"/>
    </source>
</evidence>
<keyword evidence="11" id="KW-0862">Zinc</keyword>
<evidence type="ECO:0000256" key="12">
    <source>
        <dbReference type="ARBA" id="ARBA00022840"/>
    </source>
</evidence>
<dbReference type="GO" id="GO:0006260">
    <property type="term" value="P:DNA replication"/>
    <property type="evidence" value="ECO:0007669"/>
    <property type="project" value="InterPro"/>
</dbReference>
<evidence type="ECO:0000256" key="11">
    <source>
        <dbReference type="ARBA" id="ARBA00022833"/>
    </source>
</evidence>
<evidence type="ECO:0000256" key="17">
    <source>
        <dbReference type="ARBA" id="ARBA00034808"/>
    </source>
</evidence>
<evidence type="ECO:0000256" key="2">
    <source>
        <dbReference type="ARBA" id="ARBA00004123"/>
    </source>
</evidence>
<evidence type="ECO:0000259" key="25">
    <source>
        <dbReference type="PROSITE" id="PS51194"/>
    </source>
</evidence>
<evidence type="ECO:0000256" key="8">
    <source>
        <dbReference type="ARBA" id="ARBA00022741"/>
    </source>
</evidence>
<feature type="domain" description="Helicase C-terminal" evidence="25">
    <location>
        <begin position="685"/>
        <end position="876"/>
    </location>
</feature>
<keyword evidence="13" id="KW-0238">DNA-binding</keyword>
<keyword evidence="6" id="KW-0597">Phosphoprotein</keyword>
<keyword evidence="7" id="KW-0479">Metal-binding</keyword>
<evidence type="ECO:0000256" key="7">
    <source>
        <dbReference type="ARBA" id="ARBA00022723"/>
    </source>
</evidence>
<dbReference type="GO" id="GO:0005694">
    <property type="term" value="C:chromosome"/>
    <property type="evidence" value="ECO:0007669"/>
    <property type="project" value="TreeGrafter"/>
</dbReference>
<dbReference type="InterPro" id="IPR011545">
    <property type="entry name" value="DEAD/DEAH_box_helicase_dom"/>
</dbReference>
<dbReference type="GO" id="GO:0005737">
    <property type="term" value="C:cytoplasm"/>
    <property type="evidence" value="ECO:0007669"/>
    <property type="project" value="UniProtKB-SubCell"/>
</dbReference>
<evidence type="ECO:0000256" key="21">
    <source>
        <dbReference type="ARBA" id="ARBA00078242"/>
    </source>
</evidence>
<evidence type="ECO:0000313" key="27">
    <source>
        <dbReference type="RefSeq" id="XP_032112383.1"/>
    </source>
</evidence>
<evidence type="ECO:0000256" key="20">
    <source>
        <dbReference type="ARBA" id="ARBA00076756"/>
    </source>
</evidence>
<feature type="region of interest" description="Disordered" evidence="23">
    <location>
        <begin position="154"/>
        <end position="173"/>
    </location>
</feature>
<dbReference type="FunFam" id="1.10.10.1460:FF:000001">
    <property type="entry name" value="DNA replication regulator Sld2"/>
    <property type="match status" value="1"/>
</dbReference>
<dbReference type="SMART" id="SM00487">
    <property type="entry name" value="DEXDc"/>
    <property type="match status" value="1"/>
</dbReference>
<dbReference type="GO" id="GO:0003677">
    <property type="term" value="F:DNA binding"/>
    <property type="evidence" value="ECO:0007669"/>
    <property type="project" value="UniProtKB-KW"/>
</dbReference>
<accession>A0A6J3G2T7</accession>
<dbReference type="GO" id="GO:0016787">
    <property type="term" value="F:hydrolase activity"/>
    <property type="evidence" value="ECO:0007669"/>
    <property type="project" value="UniProtKB-KW"/>
</dbReference>
<dbReference type="CTD" id="9401"/>
<organism evidence="26 27">
    <name type="scientific">Sapajus apella</name>
    <name type="common">Brown-capped capuchin</name>
    <name type="synonym">Cebus apella</name>
    <dbReference type="NCBI Taxonomy" id="9515"/>
    <lineage>
        <taxon>Eukaryota</taxon>
        <taxon>Metazoa</taxon>
        <taxon>Chordata</taxon>
        <taxon>Craniata</taxon>
        <taxon>Vertebrata</taxon>
        <taxon>Euteleostomi</taxon>
        <taxon>Mammalia</taxon>
        <taxon>Eutheria</taxon>
        <taxon>Euarchontoglires</taxon>
        <taxon>Primates</taxon>
        <taxon>Haplorrhini</taxon>
        <taxon>Platyrrhini</taxon>
        <taxon>Cebidae</taxon>
        <taxon>Cebinae</taxon>
        <taxon>Sapajus</taxon>
    </lineage>
</organism>
<feature type="region of interest" description="Disordered" evidence="23">
    <location>
        <begin position="412"/>
        <end position="440"/>
    </location>
</feature>
<evidence type="ECO:0000256" key="14">
    <source>
        <dbReference type="ARBA" id="ARBA00023235"/>
    </source>
</evidence>
<dbReference type="CDD" id="cd22289">
    <property type="entry name" value="RecQL4_SLD2_NTD"/>
    <property type="match status" value="1"/>
</dbReference>
<proteinExistence type="inferred from homology"/>
<evidence type="ECO:0000256" key="15">
    <source>
        <dbReference type="ARBA" id="ARBA00023242"/>
    </source>
</evidence>
<dbReference type="FunFam" id="3.40.50.300:FF:001084">
    <property type="entry name" value="RecQ like helicase 4"/>
    <property type="match status" value="1"/>
</dbReference>
<dbReference type="GO" id="GO:0000724">
    <property type="term" value="P:double-strand break repair via homologous recombination"/>
    <property type="evidence" value="ECO:0007669"/>
    <property type="project" value="TreeGrafter"/>
</dbReference>
<dbReference type="Gene3D" id="1.10.10.1460">
    <property type="match status" value="1"/>
</dbReference>
<evidence type="ECO:0000256" key="18">
    <source>
        <dbReference type="ARBA" id="ARBA00049360"/>
    </source>
</evidence>
<dbReference type="GeneID" id="116535434"/>
<evidence type="ECO:0000256" key="4">
    <source>
        <dbReference type="ARBA" id="ARBA00005446"/>
    </source>
</evidence>
<evidence type="ECO:0000256" key="22">
    <source>
        <dbReference type="ARBA" id="ARBA00084018"/>
    </source>
</evidence>
<dbReference type="InterPro" id="IPR027417">
    <property type="entry name" value="P-loop_NTPase"/>
</dbReference>
<evidence type="ECO:0000256" key="16">
    <source>
        <dbReference type="ARBA" id="ARBA00034617"/>
    </source>
</evidence>
<dbReference type="PROSITE" id="PS51194">
    <property type="entry name" value="HELICASE_CTER"/>
    <property type="match status" value="1"/>
</dbReference>
<evidence type="ECO:0000313" key="26">
    <source>
        <dbReference type="Proteomes" id="UP000504640"/>
    </source>
</evidence>
<dbReference type="Pfam" id="PF00271">
    <property type="entry name" value="Helicase_C"/>
    <property type="match status" value="1"/>
</dbReference>
<sequence>MERLRDLRERLQAWERAFRQQHGRRPSQDDVKAAPEETRALYREYSSLKRTVRQSGGGGGPRSPESLPAAAEEAPEPHCWGPHLNRAATQSPQPTPGRSCQGLFRDYGQRLKANLKGTLQASPALGHRPWPPERSASKTPIPKLPGTGLVPTFAEKVSDMPPQPSGPRPRPGRLQHLRASLSLRLGSLDPGWLQRCHSGVPDFLGAPKPCRPGLGSEESQLLTTGESAVLGPGARSQGPEASALQEVSIGAGSPQPSSSRGEKRRRNEVPWGSPTQVQQQSSQAGPPSEAAEAIALEEDSPGEPVQAQPPQPCSSRSTPRYHRLSPSSQARAEKAEGIAHLHIFPRMAGHDRGNYVRLNMKQKRYVRGRALRGRLLRKQARKQKWQKKGECFGRGDTTVTIKESCFLNGQFDHRAPQCPQPASEEDTDPDRPEPLVPAPQPVPEVPGLAPTVLPLYSLGPSGQVAETPAEVFHALEQLGHQAFRPRQERAVMRILSGISTLLVLPTGAGKSLCYQLPALLYARRSPCLTLVISPLLSLMDDQVSRLPPCLKAACIHSGMTSKQRESVLQKVQAGQVHVLLLTPEALVGAGGLPPATQLPPVAFACIDEAHCLSQWSHNFRPCYLRVCKVLRERMGVHCFLGLTATATRRTASDVAQHLAVAEDPGFHGPAPVPANLHLSVSMDRDTDQALLTLLQGERFRNLDSIIIYCNRREDTERVAALLRTCLHPAQGPGPKGRAPKTMAEAYHAGMCSRERQRVQRAFMQGQLRVVVATVAFGMGLDRPDVRAVLHLGLPPSFESYVQAVGRAGRDGQPAHCHLFLQPQVGIPPTSSVRAPSALSTLMTVALQGEDLRELRRHVHANGMDFWAIKRLVQRVFPSCTCARLPAEQEGARGGDIPVAESPPQEVEQLGGRQAAPGPRRACVGHERALPVQPTVQALDMPEEGEEPRVNHGGVDGPAPRSLSPALPPAIETLLCYLELHPRHWLELLATTYARCYLHCSGGPAQLQALAHRCPPLAVCLAQRLPEDPGQGSSSVEFDMVELVDSMDWELACVRRALYQLQWDHEPRTGTPLPTPPHPALDAACLHLTCFLAGLWRSTGVLVEFRELAFHLRTPGDLTAEEKDQICDFLYGRVQAREHQALAHLHRTFQAFHSVAFPSCGPCLEQQDEERSTRLKDLLSRYFEEVEEEAQGPGGLGDAQGPEPGQARLQDWEDQVRRDIRQLLSLRPEEKFSGRAVARIFHGIGSPCYPAQVFGQDRRFWRKYLHLSFHALVRLATEELLQVGR</sequence>
<evidence type="ECO:0000256" key="6">
    <source>
        <dbReference type="ARBA" id="ARBA00022553"/>
    </source>
</evidence>
<comment type="catalytic activity">
    <reaction evidence="18">
        <text>ATP + H2O = ADP + phosphate + H(+)</text>
        <dbReference type="Rhea" id="RHEA:13065"/>
        <dbReference type="ChEBI" id="CHEBI:15377"/>
        <dbReference type="ChEBI" id="CHEBI:15378"/>
        <dbReference type="ChEBI" id="CHEBI:30616"/>
        <dbReference type="ChEBI" id="CHEBI:43474"/>
        <dbReference type="ChEBI" id="CHEBI:456216"/>
    </reaction>
</comment>
<evidence type="ECO:0000256" key="1">
    <source>
        <dbReference type="ARBA" id="ARBA00001947"/>
    </source>
</evidence>
<evidence type="ECO:0000256" key="3">
    <source>
        <dbReference type="ARBA" id="ARBA00004496"/>
    </source>
</evidence>
<keyword evidence="15" id="KW-0539">Nucleus</keyword>
<protein>
    <recommendedName>
        <fullName evidence="19">ATP-dependent DNA helicase Q4</fullName>
        <ecNumber evidence="17">5.6.2.4</ecNumber>
    </recommendedName>
    <alternativeName>
        <fullName evidence="20">DNA 3'-5' helicase RecQ4</fullName>
    </alternativeName>
    <alternativeName>
        <fullName evidence="21">DNA helicase, RecQ-like type 4</fullName>
    </alternativeName>
    <alternativeName>
        <fullName evidence="22">RecQ protein-like 4</fullName>
    </alternativeName>
</protein>
<dbReference type="GO" id="GO:0005634">
    <property type="term" value="C:nucleus"/>
    <property type="evidence" value="ECO:0007669"/>
    <property type="project" value="UniProtKB-SubCell"/>
</dbReference>
<comment type="cofactor">
    <cofactor evidence="1">
        <name>Zn(2+)</name>
        <dbReference type="ChEBI" id="CHEBI:29105"/>
    </cofactor>
</comment>
<dbReference type="InterPro" id="IPR001650">
    <property type="entry name" value="Helicase_C-like"/>
</dbReference>
<evidence type="ECO:0000256" key="13">
    <source>
        <dbReference type="ARBA" id="ARBA00023125"/>
    </source>
</evidence>
<name>A0A6J3G2T7_SAPAP</name>
<dbReference type="PANTHER" id="PTHR13710">
    <property type="entry name" value="DNA HELICASE RECQ FAMILY MEMBER"/>
    <property type="match status" value="1"/>
</dbReference>
<dbReference type="Pfam" id="PF11719">
    <property type="entry name" value="Drc1-Sld2"/>
    <property type="match status" value="1"/>
</dbReference>
<dbReference type="GO" id="GO:0009378">
    <property type="term" value="F:four-way junction helicase activity"/>
    <property type="evidence" value="ECO:0007669"/>
    <property type="project" value="TreeGrafter"/>
</dbReference>
<reference evidence="27" key="1">
    <citation type="submission" date="2025-08" db="UniProtKB">
        <authorList>
            <consortium name="RefSeq"/>
        </authorList>
    </citation>
    <scope>IDENTIFICATION</scope>
    <source>
        <tissue evidence="27">Blood</tissue>
    </source>
</reference>
<dbReference type="CDD" id="cd18018">
    <property type="entry name" value="DEXHc_RecQ4-like"/>
    <property type="match status" value="1"/>
</dbReference>
<keyword evidence="10 27" id="KW-0347">Helicase</keyword>
<comment type="similarity">
    <text evidence="4">Belongs to the helicase family. RecQ subfamily.</text>
</comment>
<feature type="compositionally biased region" description="Polar residues" evidence="23">
    <location>
        <begin position="273"/>
        <end position="285"/>
    </location>
</feature>
<evidence type="ECO:0000256" key="10">
    <source>
        <dbReference type="ARBA" id="ARBA00022806"/>
    </source>
</evidence>
<dbReference type="Gene3D" id="3.40.50.300">
    <property type="entry name" value="P-loop containing nucleotide triphosphate hydrolases"/>
    <property type="match status" value="2"/>
</dbReference>
<keyword evidence="5" id="KW-0963">Cytoplasm</keyword>
<dbReference type="InterPro" id="IPR021110">
    <property type="entry name" value="DNA_rep_checkpnt_protein"/>
</dbReference>
<dbReference type="NCBIfam" id="TIGR00614">
    <property type="entry name" value="recQ_fam"/>
    <property type="match status" value="1"/>
</dbReference>
<feature type="region of interest" description="Disordered" evidence="23">
    <location>
        <begin position="18"/>
        <end position="103"/>
    </location>
</feature>
<dbReference type="RefSeq" id="XP_032112383.1">
    <property type="nucleotide sequence ID" value="XM_032256492.1"/>
</dbReference>
<dbReference type="SUPFAM" id="SSF52540">
    <property type="entry name" value="P-loop containing nucleoside triphosphate hydrolases"/>
    <property type="match status" value="1"/>
</dbReference>
<comment type="catalytic activity">
    <reaction evidence="16">
        <text>Couples ATP hydrolysis with the unwinding of duplex DNA by translocating in the 3'-5' direction.</text>
        <dbReference type="EC" id="5.6.2.4"/>
    </reaction>
</comment>
<gene>
    <name evidence="27" type="primary">RECQL4</name>
</gene>
<dbReference type="InterPro" id="IPR004589">
    <property type="entry name" value="DNA_helicase_ATP-dep_RecQ"/>
</dbReference>
<keyword evidence="14" id="KW-0413">Isomerase</keyword>
<keyword evidence="8" id="KW-0547">Nucleotide-binding</keyword>
<keyword evidence="26" id="KW-1185">Reference proteome</keyword>
<keyword evidence="9" id="KW-0378">Hydrolase</keyword>
<feature type="compositionally biased region" description="Basic and acidic residues" evidence="23">
    <location>
        <begin position="26"/>
        <end position="42"/>
    </location>
</feature>
<feature type="region of interest" description="Disordered" evidence="23">
    <location>
        <begin position="119"/>
        <end position="147"/>
    </location>
</feature>
<feature type="region of interest" description="Disordered" evidence="23">
    <location>
        <begin position="941"/>
        <end position="960"/>
    </location>
</feature>
<dbReference type="GO" id="GO:0043138">
    <property type="term" value="F:3'-5' DNA helicase activity"/>
    <property type="evidence" value="ECO:0007669"/>
    <property type="project" value="UniProtKB-EC"/>
</dbReference>
<dbReference type="Pfam" id="PF00270">
    <property type="entry name" value="DEAD"/>
    <property type="match status" value="1"/>
</dbReference>
<dbReference type="GO" id="GO:0005524">
    <property type="term" value="F:ATP binding"/>
    <property type="evidence" value="ECO:0007669"/>
    <property type="project" value="UniProtKB-KW"/>
</dbReference>
<keyword evidence="12" id="KW-0067">ATP-binding</keyword>
<dbReference type="Proteomes" id="UP000504640">
    <property type="component" value="Unplaced"/>
</dbReference>